<dbReference type="AlphaFoldDB" id="A0A1V8TCC8"/>
<protein>
    <recommendedName>
        <fullName evidence="3">F-box domain-containing protein</fullName>
    </recommendedName>
</protein>
<organism evidence="1 2">
    <name type="scientific">Cryoendolithus antarcticus</name>
    <dbReference type="NCBI Taxonomy" id="1507870"/>
    <lineage>
        <taxon>Eukaryota</taxon>
        <taxon>Fungi</taxon>
        <taxon>Dikarya</taxon>
        <taxon>Ascomycota</taxon>
        <taxon>Pezizomycotina</taxon>
        <taxon>Dothideomycetes</taxon>
        <taxon>Dothideomycetidae</taxon>
        <taxon>Cladosporiales</taxon>
        <taxon>Cladosporiaceae</taxon>
        <taxon>Cryoendolithus</taxon>
    </lineage>
</organism>
<dbReference type="InParanoid" id="A0A1V8TCC8"/>
<comment type="caution">
    <text evidence="1">The sequence shown here is derived from an EMBL/GenBank/DDBJ whole genome shotgun (WGS) entry which is preliminary data.</text>
</comment>
<evidence type="ECO:0000313" key="2">
    <source>
        <dbReference type="Proteomes" id="UP000192596"/>
    </source>
</evidence>
<gene>
    <name evidence="1" type="ORF">B0A48_05921</name>
</gene>
<name>A0A1V8TCC8_9PEZI</name>
<accession>A0A1V8TCC8</accession>
<evidence type="ECO:0000313" key="1">
    <source>
        <dbReference type="EMBL" id="OQO09030.1"/>
    </source>
</evidence>
<sequence length="179" mass="20329">MSALPDEILLNILAHTDSRTIFTSVLCSSKKLHRCSLSHMTNVLLPQSHISATFTLGRGSQHRWYDIRTTLNFHFSRHEEHNTALYHFSHVHPEHCIAPALEKWRHARTHDREGKAVLWRAAVESESKPVLLASAVVVDAGVDAGHESLCISLDWMELLKEYYVADRVDSWDHCGDGRA</sequence>
<evidence type="ECO:0008006" key="3">
    <source>
        <dbReference type="Google" id="ProtNLM"/>
    </source>
</evidence>
<dbReference type="EMBL" id="NAJO01000011">
    <property type="protein sequence ID" value="OQO09030.1"/>
    <property type="molecule type" value="Genomic_DNA"/>
</dbReference>
<dbReference type="SUPFAM" id="SSF81383">
    <property type="entry name" value="F-box domain"/>
    <property type="match status" value="1"/>
</dbReference>
<dbReference type="OrthoDB" id="3648741at2759"/>
<proteinExistence type="predicted"/>
<reference evidence="2" key="1">
    <citation type="submission" date="2017-03" db="EMBL/GenBank/DDBJ databases">
        <title>Genomes of endolithic fungi from Antarctica.</title>
        <authorList>
            <person name="Coleine C."/>
            <person name="Masonjones S."/>
            <person name="Stajich J.E."/>
        </authorList>
    </citation>
    <scope>NUCLEOTIDE SEQUENCE [LARGE SCALE GENOMIC DNA]</scope>
    <source>
        <strain evidence="2">CCFEE 5527</strain>
    </source>
</reference>
<dbReference type="InterPro" id="IPR036047">
    <property type="entry name" value="F-box-like_dom_sf"/>
</dbReference>
<dbReference type="Proteomes" id="UP000192596">
    <property type="component" value="Unassembled WGS sequence"/>
</dbReference>
<keyword evidence="2" id="KW-1185">Reference proteome</keyword>